<gene>
    <name evidence="3" type="ORF">EV385_2984</name>
</gene>
<comment type="caution">
    <text evidence="3">The sequence shown here is derived from an EMBL/GenBank/DDBJ whole genome shotgun (WGS) entry which is preliminary data.</text>
</comment>
<keyword evidence="2" id="KW-0812">Transmembrane</keyword>
<dbReference type="AlphaFoldDB" id="A0A4Q7ZLE6"/>
<dbReference type="Proteomes" id="UP000292564">
    <property type="component" value="Unassembled WGS sequence"/>
</dbReference>
<evidence type="ECO:0000256" key="1">
    <source>
        <dbReference type="SAM" id="MobiDB-lite"/>
    </source>
</evidence>
<evidence type="ECO:0000313" key="4">
    <source>
        <dbReference type="Proteomes" id="UP000292564"/>
    </source>
</evidence>
<sequence length="117" mass="12416">MGRPASVGVGLVSVTVLLLLSALVARTHGVWGVTALLLLSGALVAAYAARRRAREQLAWLAAVVTAHRLLLTIRRSPRTLSGDGPPSKSRTARGGPPHDRHRRRCAPHIRGAAEPRG</sequence>
<feature type="region of interest" description="Disordered" evidence="1">
    <location>
        <begin position="77"/>
        <end position="117"/>
    </location>
</feature>
<proteinExistence type="predicted"/>
<reference evidence="3 4" key="1">
    <citation type="submission" date="2019-02" db="EMBL/GenBank/DDBJ databases">
        <title>Sequencing the genomes of 1000 actinobacteria strains.</title>
        <authorList>
            <person name="Klenk H.-P."/>
        </authorList>
    </citation>
    <scope>NUCLEOTIDE SEQUENCE [LARGE SCALE GENOMIC DNA]</scope>
    <source>
        <strain evidence="3 4">DSM 45162</strain>
    </source>
</reference>
<keyword evidence="2" id="KW-0472">Membrane</keyword>
<keyword evidence="4" id="KW-1185">Reference proteome</keyword>
<accession>A0A4Q7ZLE6</accession>
<protein>
    <submittedName>
        <fullName evidence="3">Uncharacterized protein</fullName>
    </submittedName>
</protein>
<feature type="transmembrane region" description="Helical" evidence="2">
    <location>
        <begin position="7"/>
        <end position="24"/>
    </location>
</feature>
<name>A0A4Q7ZLE6_9ACTN</name>
<evidence type="ECO:0000313" key="3">
    <source>
        <dbReference type="EMBL" id="RZU51183.1"/>
    </source>
</evidence>
<feature type="transmembrane region" description="Helical" evidence="2">
    <location>
        <begin position="30"/>
        <end position="49"/>
    </location>
</feature>
<dbReference type="EMBL" id="SHKY01000001">
    <property type="protein sequence ID" value="RZU51183.1"/>
    <property type="molecule type" value="Genomic_DNA"/>
</dbReference>
<keyword evidence="2" id="KW-1133">Transmembrane helix</keyword>
<evidence type="ECO:0000256" key="2">
    <source>
        <dbReference type="SAM" id="Phobius"/>
    </source>
</evidence>
<organism evidence="3 4">
    <name type="scientific">Krasilnikovia cinnamomea</name>
    <dbReference type="NCBI Taxonomy" id="349313"/>
    <lineage>
        <taxon>Bacteria</taxon>
        <taxon>Bacillati</taxon>
        <taxon>Actinomycetota</taxon>
        <taxon>Actinomycetes</taxon>
        <taxon>Micromonosporales</taxon>
        <taxon>Micromonosporaceae</taxon>
        <taxon>Krasilnikovia</taxon>
    </lineage>
</organism>